<keyword evidence="5" id="KW-0378">Hydrolase</keyword>
<dbReference type="Pfam" id="PF01431">
    <property type="entry name" value="Peptidase_M13"/>
    <property type="match status" value="1"/>
</dbReference>
<evidence type="ECO:0000256" key="2">
    <source>
        <dbReference type="ARBA" id="ARBA00007357"/>
    </source>
</evidence>
<evidence type="ECO:0000313" key="12">
    <source>
        <dbReference type="Proteomes" id="UP000773064"/>
    </source>
</evidence>
<dbReference type="Pfam" id="PF05649">
    <property type="entry name" value="Peptidase_M13_N"/>
    <property type="match status" value="1"/>
</dbReference>
<dbReference type="PRINTS" id="PR00786">
    <property type="entry name" value="NEPRILYSIN"/>
</dbReference>
<keyword evidence="7" id="KW-0482">Metalloprotease</keyword>
<evidence type="ECO:0000313" key="11">
    <source>
        <dbReference type="EMBL" id="MBT1172447.1"/>
    </source>
</evidence>
<comment type="caution">
    <text evidence="11">The sequence shown here is derived from an EMBL/GenBank/DDBJ whole genome shotgun (WGS) entry which is preliminary data.</text>
</comment>
<dbReference type="CDD" id="cd08662">
    <property type="entry name" value="M13"/>
    <property type="match status" value="1"/>
</dbReference>
<reference evidence="11 12" key="1">
    <citation type="journal article" date="2021" name="Environ. Microbiol.">
        <title>Genetic insights into the dark matter of the mammalian gut microbiota through targeted genome reconstruction.</title>
        <authorList>
            <person name="Lugli G.A."/>
            <person name="Alessandri G."/>
            <person name="Milani C."/>
            <person name="Viappiani A."/>
            <person name="Fontana F."/>
            <person name="Tarracchini C."/>
            <person name="Mancabelli L."/>
            <person name="Argentini C."/>
            <person name="Ruiz L."/>
            <person name="Margolles A."/>
            <person name="van Sinderen D."/>
            <person name="Turroni F."/>
            <person name="Ventura M."/>
        </authorList>
    </citation>
    <scope>NUCLEOTIDE SEQUENCE [LARGE SCALE GENOMIC DNA]</scope>
    <source>
        <strain evidence="11 12">MA2</strain>
    </source>
</reference>
<keyword evidence="3" id="KW-0645">Protease</keyword>
<evidence type="ECO:0000256" key="1">
    <source>
        <dbReference type="ARBA" id="ARBA00001947"/>
    </source>
</evidence>
<dbReference type="EMBL" id="JAFEJS010000002">
    <property type="protein sequence ID" value="MBT1172447.1"/>
    <property type="molecule type" value="Genomic_DNA"/>
</dbReference>
<keyword evidence="12" id="KW-1185">Reference proteome</keyword>
<dbReference type="PANTHER" id="PTHR11733:SF167">
    <property type="entry name" value="FI17812P1-RELATED"/>
    <property type="match status" value="1"/>
</dbReference>
<dbReference type="InterPro" id="IPR018497">
    <property type="entry name" value="Peptidase_M13_C"/>
</dbReference>
<dbReference type="InterPro" id="IPR000718">
    <property type="entry name" value="Peptidase_M13"/>
</dbReference>
<evidence type="ECO:0000259" key="9">
    <source>
        <dbReference type="Pfam" id="PF01431"/>
    </source>
</evidence>
<evidence type="ECO:0000256" key="5">
    <source>
        <dbReference type="ARBA" id="ARBA00022801"/>
    </source>
</evidence>
<dbReference type="SUPFAM" id="SSF55486">
    <property type="entry name" value="Metalloproteases ('zincins'), catalytic domain"/>
    <property type="match status" value="1"/>
</dbReference>
<gene>
    <name evidence="11" type="ORF">JS528_03530</name>
</gene>
<dbReference type="Gene3D" id="1.10.1380.10">
    <property type="entry name" value="Neutral endopeptidase , domain2"/>
    <property type="match status" value="1"/>
</dbReference>
<dbReference type="Gene3D" id="3.40.390.10">
    <property type="entry name" value="Collagenase (Catalytic Domain)"/>
    <property type="match status" value="1"/>
</dbReference>
<organism evidence="11 12">
    <name type="scientific">Bifidobacterium santillanense</name>
    <dbReference type="NCBI Taxonomy" id="2809028"/>
    <lineage>
        <taxon>Bacteria</taxon>
        <taxon>Bacillati</taxon>
        <taxon>Actinomycetota</taxon>
        <taxon>Actinomycetes</taxon>
        <taxon>Bifidobacteriales</taxon>
        <taxon>Bifidobacteriaceae</taxon>
        <taxon>Bifidobacterium</taxon>
    </lineage>
</organism>
<evidence type="ECO:0000259" key="10">
    <source>
        <dbReference type="Pfam" id="PF05649"/>
    </source>
</evidence>
<dbReference type="Proteomes" id="UP000773064">
    <property type="component" value="Unassembled WGS sequence"/>
</dbReference>
<comment type="cofactor">
    <cofactor evidence="1">
        <name>Zn(2+)</name>
        <dbReference type="ChEBI" id="CHEBI:29105"/>
    </cofactor>
</comment>
<feature type="domain" description="Peptidase M13 C-terminal" evidence="9">
    <location>
        <begin position="511"/>
        <end position="740"/>
    </location>
</feature>
<accession>A0ABS5UNF5</accession>
<evidence type="ECO:0000256" key="8">
    <source>
        <dbReference type="SAM" id="MobiDB-lite"/>
    </source>
</evidence>
<dbReference type="InterPro" id="IPR008753">
    <property type="entry name" value="Peptidase_M13_N"/>
</dbReference>
<proteinExistence type="inferred from homology"/>
<evidence type="ECO:0000256" key="7">
    <source>
        <dbReference type="ARBA" id="ARBA00023049"/>
    </source>
</evidence>
<comment type="similarity">
    <text evidence="2">Belongs to the peptidase M13 family.</text>
</comment>
<evidence type="ECO:0000256" key="6">
    <source>
        <dbReference type="ARBA" id="ARBA00022833"/>
    </source>
</evidence>
<dbReference type="PANTHER" id="PTHR11733">
    <property type="entry name" value="ZINC METALLOPROTEASE FAMILY M13 NEPRILYSIN-RELATED"/>
    <property type="match status" value="1"/>
</dbReference>
<dbReference type="PROSITE" id="PS51885">
    <property type="entry name" value="NEPRILYSIN"/>
    <property type="match status" value="1"/>
</dbReference>
<feature type="domain" description="Peptidase M13 N-terminal" evidence="10">
    <location>
        <begin position="28"/>
        <end position="457"/>
    </location>
</feature>
<dbReference type="InterPro" id="IPR024079">
    <property type="entry name" value="MetalloPept_cat_dom_sf"/>
</dbReference>
<dbReference type="RefSeq" id="WP_214357723.1">
    <property type="nucleotide sequence ID" value="NZ_JAFEJS010000002.1"/>
</dbReference>
<dbReference type="InterPro" id="IPR042089">
    <property type="entry name" value="Peptidase_M13_dom_2"/>
</dbReference>
<evidence type="ECO:0000256" key="3">
    <source>
        <dbReference type="ARBA" id="ARBA00022670"/>
    </source>
</evidence>
<feature type="region of interest" description="Disordered" evidence="8">
    <location>
        <begin position="203"/>
        <end position="234"/>
    </location>
</feature>
<sequence>MSETPETNITPAMKSGIDPASFSGVIRPSEDLFRYANGPWIDTYRLPDDRSRYGSFDKLAEDAENQIRDILEEDADGADSGDAGDKPAAKSRALYRSFLDTEAIEAAGIAPIRPALDAIDAAADKAAMTRTLGELNAEGGSDIFGLAIYGDPGDPEVNIAHIEQAGILLPDEAYYREDHYAPVREAYVRMIATQLVNAGYAPAAEENPNVGDELPTRGSDDAETADAADSPIPTPSEAALDMARRFLDVETRIAANHWDNVATRDSVKTYNPTEYADLAAMLPHFDLGAWIDAWQVGYDRTAAATVQPLDFRRVFDRVIVHEPSFLTGLDAFWESTDLDDLKLWARVHMIVGAASYLSHEFDRTNFDFFGKVLSGAKKQRDRWKRGVSLVNGICGEDVGREYVRRHFPESSKRRMEQLVANLIDAYRVSITNSDWLGEATKEKALEKLSKFTPKIGYTNHWRDYAALDVHEDAVLADNMKAAALYKTGYQLEKVGKPVDKDEWLMNPQTVNAYYEPTMNVIVFPAAILQPPFFDPDAEDAANYGGIGAVIGHEIGHGFDDQGAQYDGDGKLNDWWTAGDKENFEKRTKALIEQYNAFVPRQLAEKYADEPDKAPHVNGALTIGENIGDLGGVNIALKAYAFALDKAAGRPEDGSAEAIEASLRTAPEMDGFTGVQRFFLSYATIWRTKNRDELAEQYLQIDPHSPAECRTNGIVRNVDLFYKAFDVQPGDPMYLAPEDRVRIW</sequence>
<keyword evidence="6" id="KW-0862">Zinc</keyword>
<name>A0ABS5UNF5_9BIFI</name>
<evidence type="ECO:0000256" key="4">
    <source>
        <dbReference type="ARBA" id="ARBA00022723"/>
    </source>
</evidence>
<protein>
    <submittedName>
        <fullName evidence="11">Peptidase M13</fullName>
    </submittedName>
</protein>
<keyword evidence="4" id="KW-0479">Metal-binding</keyword>